<feature type="domain" description="PX" evidence="4">
    <location>
        <begin position="462"/>
        <end position="571"/>
    </location>
</feature>
<evidence type="ECO:0000313" key="5">
    <source>
        <dbReference type="EMBL" id="KAJ1922460.1"/>
    </source>
</evidence>
<dbReference type="InterPro" id="IPR028662">
    <property type="entry name" value="SNX8/Mvp1"/>
</dbReference>
<name>A0A9W8AC08_9FUNG</name>
<dbReference type="PANTHER" id="PTHR47554:SF1">
    <property type="entry name" value="SORTING NEXIN MVP1"/>
    <property type="match status" value="1"/>
</dbReference>
<dbReference type="PANTHER" id="PTHR47554">
    <property type="entry name" value="SORTING NEXIN MVP1"/>
    <property type="match status" value="1"/>
</dbReference>
<reference evidence="5" key="1">
    <citation type="submission" date="2022-07" db="EMBL/GenBank/DDBJ databases">
        <title>Phylogenomic reconstructions and comparative analyses of Kickxellomycotina fungi.</title>
        <authorList>
            <person name="Reynolds N.K."/>
            <person name="Stajich J.E."/>
            <person name="Barry K."/>
            <person name="Grigoriev I.V."/>
            <person name="Crous P."/>
            <person name="Smith M.E."/>
        </authorList>
    </citation>
    <scope>NUCLEOTIDE SEQUENCE</scope>
    <source>
        <strain evidence="5">RSA 861</strain>
    </source>
</reference>
<dbReference type="SMART" id="SM00312">
    <property type="entry name" value="PX"/>
    <property type="match status" value="1"/>
</dbReference>
<accession>A0A9W8AC08</accession>
<dbReference type="GO" id="GO:0042147">
    <property type="term" value="P:retrograde transport, endosome to Golgi"/>
    <property type="evidence" value="ECO:0007669"/>
    <property type="project" value="InterPro"/>
</dbReference>
<feature type="region of interest" description="Disordered" evidence="3">
    <location>
        <begin position="1"/>
        <end position="33"/>
    </location>
</feature>
<dbReference type="InterPro" id="IPR001683">
    <property type="entry name" value="PX_dom"/>
</dbReference>
<dbReference type="PROSITE" id="PS50195">
    <property type="entry name" value="PX"/>
    <property type="match status" value="1"/>
</dbReference>
<dbReference type="GO" id="GO:0016020">
    <property type="term" value="C:membrane"/>
    <property type="evidence" value="ECO:0007669"/>
    <property type="project" value="UniProtKB-SubCell"/>
</dbReference>
<feature type="region of interest" description="Disordered" evidence="3">
    <location>
        <begin position="319"/>
        <end position="374"/>
    </location>
</feature>
<evidence type="ECO:0000259" key="4">
    <source>
        <dbReference type="PROSITE" id="PS50195"/>
    </source>
</evidence>
<comment type="subcellular location">
    <subcellularLocation>
        <location evidence="1">Membrane</location>
        <topology evidence="1">Peripheral membrane protein</topology>
        <orientation evidence="1">Cytoplasmic side</orientation>
    </subcellularLocation>
</comment>
<dbReference type="InterPro" id="IPR036871">
    <property type="entry name" value="PX_dom_sf"/>
</dbReference>
<evidence type="ECO:0000256" key="1">
    <source>
        <dbReference type="ARBA" id="ARBA00004287"/>
    </source>
</evidence>
<protein>
    <recommendedName>
        <fullName evidence="2">Sorting nexin MVP1</fullName>
    </recommendedName>
</protein>
<proteinExistence type="predicted"/>
<dbReference type="SUPFAM" id="SSF64268">
    <property type="entry name" value="PX domain"/>
    <property type="match status" value="1"/>
</dbReference>
<dbReference type="Pfam" id="PF00787">
    <property type="entry name" value="PX"/>
    <property type="match status" value="1"/>
</dbReference>
<organism evidence="5 6">
    <name type="scientific">Tieghemiomyces parasiticus</name>
    <dbReference type="NCBI Taxonomy" id="78921"/>
    <lineage>
        <taxon>Eukaryota</taxon>
        <taxon>Fungi</taxon>
        <taxon>Fungi incertae sedis</taxon>
        <taxon>Zoopagomycota</taxon>
        <taxon>Kickxellomycotina</taxon>
        <taxon>Dimargaritomycetes</taxon>
        <taxon>Dimargaritales</taxon>
        <taxon>Dimargaritaceae</taxon>
        <taxon>Tieghemiomyces</taxon>
    </lineage>
</organism>
<dbReference type="GO" id="GO:0005768">
    <property type="term" value="C:endosome"/>
    <property type="evidence" value="ECO:0007669"/>
    <property type="project" value="TreeGrafter"/>
</dbReference>
<feature type="compositionally biased region" description="Polar residues" evidence="3">
    <location>
        <begin position="1"/>
        <end position="21"/>
    </location>
</feature>
<evidence type="ECO:0000256" key="2">
    <source>
        <dbReference type="ARBA" id="ARBA00014268"/>
    </source>
</evidence>
<sequence>MESPSTSPVDNGSSTAGTSMGSPPPLGAASFSSDFSLNLPAAETRPSLLPSESYLTLNPFARDDNDTLLDSSVLLATQPTTDMTFTSARRLDSPVVAELGLNLGLDLGLGLTSGRSPSVGQTPAPLASSDWMDPWSPTTKPADPAAELWASLDLGTPLVYGAAFNAALPQGGQVQLTHVRQVLHLSALPAARIEQLVQSVLALRHQSKAPSDTVTPPNEALSRTEFNLVLALLALAQKNMPATTDNLVAHRQNLPEPSLPGVDEFTVRPTSPPKPRPSLAKSRIRLSRLGSWYRFRSHHDEAAPTSTEAAAAPSFSSLAMDTAGLPDGPRTPTHRSPPASGDSASLRSFRMGGLDEEDPWKTSPFATAGSRRRPLELTQRSSASFLAIRKVSSSSQLSAVRPSQPIFTPPPGPNWGDRLASSPGPTHLAFPRIVPSSPSSATDSDEVEASRPAYADTFTKLELNPVLVHTDDRKGGAVFKYVNYALTWEARGTRVLRRYSDFWWLLEVLNKRYPFRMLPSMPPKGLGSSDDKFMEKRRLGLLRLIGFLVRHPVLSGDPLVQDFLTFPDPMSTYRRRTTVTTHPEHQVPAYENIPGPDRSLPDNIDALLQRALPLVEDEIHRLTNQVLILDVVVSQQRLLAREVQRYGSFFSTVSTGAVGPGTDGVGPIVEDATPPNPTEGCTTCALPLCPPCSTMTQKTGFMQAQFETAALDLQTHAQTNTLAFQDLLKRYLDLSIAFKEVLVRWEGLTKSQPTDRIIQRLETNRGKLSELRKEAEDTIHNTPLPAHGDDLQLRAKVRKDEEVLSQLRAQTRRIAESVWFEYRLYHTSRRFTTWLYSKFARDQISHHSLALNSWRQCLLSFTYAPDSP</sequence>
<dbReference type="GO" id="GO:0005829">
    <property type="term" value="C:cytosol"/>
    <property type="evidence" value="ECO:0007669"/>
    <property type="project" value="GOC"/>
</dbReference>
<dbReference type="OrthoDB" id="10064318at2759"/>
<dbReference type="GO" id="GO:0032266">
    <property type="term" value="F:phosphatidylinositol-3-phosphate binding"/>
    <property type="evidence" value="ECO:0007669"/>
    <property type="project" value="TreeGrafter"/>
</dbReference>
<gene>
    <name evidence="5" type="primary">MVP1_1</name>
    <name evidence="5" type="ORF">IWQ60_006515</name>
</gene>
<evidence type="ECO:0000256" key="3">
    <source>
        <dbReference type="SAM" id="MobiDB-lite"/>
    </source>
</evidence>
<dbReference type="AlphaFoldDB" id="A0A9W8AC08"/>
<keyword evidence="6" id="KW-1185">Reference proteome</keyword>
<evidence type="ECO:0000313" key="6">
    <source>
        <dbReference type="Proteomes" id="UP001150569"/>
    </source>
</evidence>
<comment type="caution">
    <text evidence="5">The sequence shown here is derived from an EMBL/GenBank/DDBJ whole genome shotgun (WGS) entry which is preliminary data.</text>
</comment>
<dbReference type="GO" id="GO:0006623">
    <property type="term" value="P:protein targeting to vacuole"/>
    <property type="evidence" value="ECO:0007669"/>
    <property type="project" value="TreeGrafter"/>
</dbReference>
<feature type="region of interest" description="Disordered" evidence="3">
    <location>
        <begin position="115"/>
        <end position="142"/>
    </location>
</feature>
<dbReference type="Proteomes" id="UP001150569">
    <property type="component" value="Unassembled WGS sequence"/>
</dbReference>
<dbReference type="EMBL" id="JANBPT010000393">
    <property type="protein sequence ID" value="KAJ1922460.1"/>
    <property type="molecule type" value="Genomic_DNA"/>
</dbReference>
<feature type="region of interest" description="Disordered" evidence="3">
    <location>
        <begin position="252"/>
        <end position="282"/>
    </location>
</feature>
<dbReference type="Gene3D" id="3.30.1520.10">
    <property type="entry name" value="Phox-like domain"/>
    <property type="match status" value="1"/>
</dbReference>